<feature type="non-terminal residue" evidence="2">
    <location>
        <position position="1"/>
    </location>
</feature>
<dbReference type="InterPro" id="IPR036909">
    <property type="entry name" value="Cyt_c-like_dom_sf"/>
</dbReference>
<gene>
    <name evidence="2" type="ORF">FJZ47_17900</name>
</gene>
<proteinExistence type="predicted"/>
<protein>
    <submittedName>
        <fullName evidence="2">Thiol oxidoreductase-like protein</fullName>
    </submittedName>
</protein>
<name>A0A937W5N8_UNCTE</name>
<comment type="caution">
    <text evidence="2">The sequence shown here is derived from an EMBL/GenBank/DDBJ whole genome shotgun (WGS) entry which is preliminary data.</text>
</comment>
<accession>A0A937W5N8</accession>
<reference evidence="2" key="1">
    <citation type="submission" date="2019-03" db="EMBL/GenBank/DDBJ databases">
        <title>Lake Tanganyika Metagenome-Assembled Genomes (MAGs).</title>
        <authorList>
            <person name="Tran P."/>
        </authorList>
    </citation>
    <scope>NUCLEOTIDE SEQUENCE</scope>
    <source>
        <strain evidence="2">K_DeepCast_65m_m2_066</strain>
    </source>
</reference>
<dbReference type="Proteomes" id="UP000712673">
    <property type="component" value="Unassembled WGS sequence"/>
</dbReference>
<dbReference type="GO" id="GO:0009055">
    <property type="term" value="F:electron transfer activity"/>
    <property type="evidence" value="ECO:0007669"/>
    <property type="project" value="InterPro"/>
</dbReference>
<feature type="compositionally biased region" description="Polar residues" evidence="1">
    <location>
        <begin position="130"/>
        <end position="146"/>
    </location>
</feature>
<dbReference type="Pfam" id="PF06537">
    <property type="entry name" value="DHOR"/>
    <property type="match status" value="1"/>
</dbReference>
<dbReference type="GO" id="GO:0020037">
    <property type="term" value="F:heme binding"/>
    <property type="evidence" value="ECO:0007669"/>
    <property type="project" value="InterPro"/>
</dbReference>
<sequence>IFNRLFATATTLFTVVHDGDPFPRLVPKHDSFVVQNIFSDLKRHDLGPAFHERNYDGTVQKMFVTEPLWGVGSTPPYGHDGRSIDLKEVILRHGGEATRSRQAFQAISLVEQRLVLDFLRSLVLFPPDDTASNLNPGNPQTTNPQSPAEHGSINLGALFQIPSEGPE</sequence>
<evidence type="ECO:0000256" key="1">
    <source>
        <dbReference type="SAM" id="MobiDB-lite"/>
    </source>
</evidence>
<feature type="region of interest" description="Disordered" evidence="1">
    <location>
        <begin position="130"/>
        <end position="167"/>
    </location>
</feature>
<dbReference type="AlphaFoldDB" id="A0A937W5N8"/>
<organism evidence="2 3">
    <name type="scientific">Tectimicrobiota bacterium</name>
    <dbReference type="NCBI Taxonomy" id="2528274"/>
    <lineage>
        <taxon>Bacteria</taxon>
        <taxon>Pseudomonadati</taxon>
        <taxon>Nitrospinota/Tectimicrobiota group</taxon>
        <taxon>Candidatus Tectimicrobiota</taxon>
    </lineage>
</organism>
<dbReference type="SUPFAM" id="SSF46626">
    <property type="entry name" value="Cytochrome c"/>
    <property type="match status" value="1"/>
</dbReference>
<dbReference type="Gene3D" id="1.10.760.10">
    <property type="entry name" value="Cytochrome c-like domain"/>
    <property type="match status" value="1"/>
</dbReference>
<evidence type="ECO:0000313" key="2">
    <source>
        <dbReference type="EMBL" id="MBM3225655.1"/>
    </source>
</evidence>
<dbReference type="InterPro" id="IPR010538">
    <property type="entry name" value="DHOR"/>
</dbReference>
<evidence type="ECO:0000313" key="3">
    <source>
        <dbReference type="Proteomes" id="UP000712673"/>
    </source>
</evidence>
<dbReference type="EMBL" id="VGLS01000643">
    <property type="protein sequence ID" value="MBM3225655.1"/>
    <property type="molecule type" value="Genomic_DNA"/>
</dbReference>